<dbReference type="Proteomes" id="UP001230504">
    <property type="component" value="Unassembled WGS sequence"/>
</dbReference>
<dbReference type="GeneID" id="85436059"/>
<keyword evidence="2" id="KW-1185">Reference proteome</keyword>
<dbReference type="RefSeq" id="XP_060419238.1">
    <property type="nucleotide sequence ID" value="XM_060551819.1"/>
</dbReference>
<reference evidence="1" key="1">
    <citation type="submission" date="2021-06" db="EMBL/GenBank/DDBJ databases">
        <title>Comparative genomics, transcriptomics and evolutionary studies reveal genomic signatures of adaptation to plant cell wall in hemibiotrophic fungi.</title>
        <authorList>
            <consortium name="DOE Joint Genome Institute"/>
            <person name="Baroncelli R."/>
            <person name="Diaz J.F."/>
            <person name="Benocci T."/>
            <person name="Peng M."/>
            <person name="Battaglia E."/>
            <person name="Haridas S."/>
            <person name="Andreopoulos W."/>
            <person name="Labutti K."/>
            <person name="Pangilinan J."/>
            <person name="Floch G.L."/>
            <person name="Makela M.R."/>
            <person name="Henrissat B."/>
            <person name="Grigoriev I.V."/>
            <person name="Crouch J.A."/>
            <person name="De Vries R.P."/>
            <person name="Sukno S.A."/>
            <person name="Thon M.R."/>
        </authorList>
    </citation>
    <scope>NUCLEOTIDE SEQUENCE</scope>
    <source>
        <strain evidence="1">CBS 125086</strain>
    </source>
</reference>
<dbReference type="AlphaFoldDB" id="A0AAD8Q9M1"/>
<accession>A0AAD8Q9M1</accession>
<protein>
    <submittedName>
        <fullName evidence="1">Uncharacterized protein</fullName>
    </submittedName>
</protein>
<proteinExistence type="predicted"/>
<name>A0AAD8Q9M1_9PEZI</name>
<sequence>MQGRIGSGTSYGCAKMWAVFARDCTLMNSSTHSSASTTGEPGGWLPWGCGCGHLQVTHIGSASLVVYGLIQRPLPPDGHLPHVVRITDQGGHSNRYFPVFPSHSFTSTLATFHHTPLKAYLANPFLFIYFYFFDYYYHFIPFVSPSPPSRVGIPPYCPPASGVCSHLFLSTRLHFNLAFIRTTSLLMPFVCSWAPTDHTAEA</sequence>
<gene>
    <name evidence="1" type="ORF">LY79DRAFT_247938</name>
</gene>
<organism evidence="1 2">
    <name type="scientific">Colletotrichum navitas</name>
    <dbReference type="NCBI Taxonomy" id="681940"/>
    <lineage>
        <taxon>Eukaryota</taxon>
        <taxon>Fungi</taxon>
        <taxon>Dikarya</taxon>
        <taxon>Ascomycota</taxon>
        <taxon>Pezizomycotina</taxon>
        <taxon>Sordariomycetes</taxon>
        <taxon>Hypocreomycetidae</taxon>
        <taxon>Glomerellales</taxon>
        <taxon>Glomerellaceae</taxon>
        <taxon>Colletotrichum</taxon>
        <taxon>Colletotrichum graminicola species complex</taxon>
    </lineage>
</organism>
<evidence type="ECO:0000313" key="1">
    <source>
        <dbReference type="EMBL" id="KAK1598561.1"/>
    </source>
</evidence>
<dbReference type="EMBL" id="JAHLJV010000004">
    <property type="protein sequence ID" value="KAK1598561.1"/>
    <property type="molecule type" value="Genomic_DNA"/>
</dbReference>
<comment type="caution">
    <text evidence="1">The sequence shown here is derived from an EMBL/GenBank/DDBJ whole genome shotgun (WGS) entry which is preliminary data.</text>
</comment>
<evidence type="ECO:0000313" key="2">
    <source>
        <dbReference type="Proteomes" id="UP001230504"/>
    </source>
</evidence>